<feature type="domain" description="ISXO2-like transposase" evidence="1">
    <location>
        <begin position="146"/>
        <end position="290"/>
    </location>
</feature>
<name>A0A450RVL3_9GAMM</name>
<dbReference type="InterPro" id="IPR024442">
    <property type="entry name" value="Transposase_Zn_ribbon"/>
</dbReference>
<dbReference type="InterPro" id="IPR053164">
    <property type="entry name" value="IS1016-like_transposase"/>
</dbReference>
<protein>
    <submittedName>
        <fullName evidence="2">Transposase</fullName>
    </submittedName>
</protein>
<evidence type="ECO:0000259" key="1">
    <source>
        <dbReference type="SMART" id="SM01126"/>
    </source>
</evidence>
<dbReference type="EMBL" id="CAADEY010000004">
    <property type="protein sequence ID" value="VFJ43128.1"/>
    <property type="molecule type" value="Genomic_DNA"/>
</dbReference>
<dbReference type="SMART" id="SM01126">
    <property type="entry name" value="DDE_Tnp_IS1595"/>
    <property type="match status" value="1"/>
</dbReference>
<evidence type="ECO:0000313" key="2">
    <source>
        <dbReference type="EMBL" id="VFJ43128.1"/>
    </source>
</evidence>
<dbReference type="PANTHER" id="PTHR47163">
    <property type="entry name" value="DDE_TNP_IS1595 DOMAIN-CONTAINING PROTEIN"/>
    <property type="match status" value="1"/>
</dbReference>
<proteinExistence type="predicted"/>
<dbReference type="PANTHER" id="PTHR47163:SF2">
    <property type="entry name" value="SI:DKEY-17M8.2"/>
    <property type="match status" value="1"/>
</dbReference>
<dbReference type="AlphaFoldDB" id="A0A450RVL3"/>
<dbReference type="Pfam" id="PF12760">
    <property type="entry name" value="Zn_ribbon_IS1595"/>
    <property type="match status" value="1"/>
</dbReference>
<dbReference type="Pfam" id="PF12762">
    <property type="entry name" value="DDE_Tnp_IS1595"/>
    <property type="match status" value="1"/>
</dbReference>
<dbReference type="InterPro" id="IPR024445">
    <property type="entry name" value="Tnp_ISXO2-like"/>
</dbReference>
<accession>A0A450RVL3</accession>
<gene>
    <name evidence="2" type="ORF">BECKDK2373C_GA0170839_100421</name>
</gene>
<sequence>MPDAKTKPETISLYQFMQRFPNEEAARLFFENKRWPNGPVCPHCGSSNAVETKDHKPMPYRCKDCRKHFSVRTNMVLAESKVPLHKWLMATYMMTAARKGVPSTQFARELGVTQKTAWFLSHRIRESWLSKVDTETGSGGNGGMGPVNEVDECYIGGKEKNKHASKKLNAGRGPVGKTAVVGILERGGKVSARPVADTTAETLQGFIECHSVKNAIIYTDASKSYNGLDTLGFVHDTVNHTAGEYVRGDVHTNGIESFWALLKRGHYGIYHYMSNQHLSRYVNEFSFRYDTRENNTMDFIEMTAARMEGRRLSYKQLTNKT</sequence>
<reference evidence="2" key="1">
    <citation type="submission" date="2019-02" db="EMBL/GenBank/DDBJ databases">
        <authorList>
            <person name="Gruber-Vodicka R. H."/>
            <person name="Seah K. B. B."/>
        </authorList>
    </citation>
    <scope>NUCLEOTIDE SEQUENCE</scope>
    <source>
        <strain evidence="2">BECK_DK161</strain>
    </source>
</reference>
<organism evidence="2">
    <name type="scientific">Candidatus Kentrum sp. DK</name>
    <dbReference type="NCBI Taxonomy" id="2126562"/>
    <lineage>
        <taxon>Bacteria</taxon>
        <taxon>Pseudomonadati</taxon>
        <taxon>Pseudomonadota</taxon>
        <taxon>Gammaproteobacteria</taxon>
        <taxon>Candidatus Kentrum</taxon>
    </lineage>
</organism>
<dbReference type="NCBIfam" id="NF033547">
    <property type="entry name" value="transpos_IS1595"/>
    <property type="match status" value="1"/>
</dbReference>